<organism evidence="1 2">
    <name type="scientific">Roseovarius nubinhibens (strain ATCC BAA-591 / DSM 15170 / ISM)</name>
    <dbReference type="NCBI Taxonomy" id="89187"/>
    <lineage>
        <taxon>Bacteria</taxon>
        <taxon>Pseudomonadati</taxon>
        <taxon>Pseudomonadota</taxon>
        <taxon>Alphaproteobacteria</taxon>
        <taxon>Rhodobacterales</taxon>
        <taxon>Roseobacteraceae</taxon>
        <taxon>Roseovarius</taxon>
    </lineage>
</organism>
<reference evidence="1 2" key="1">
    <citation type="submission" date="2005-12" db="EMBL/GenBank/DDBJ databases">
        <authorList>
            <person name="Moran M.A."/>
            <person name="Ferriera S."/>
            <person name="Johnson J."/>
            <person name="Kravitz S."/>
            <person name="Halpern A."/>
            <person name="Remington K."/>
            <person name="Beeson K."/>
            <person name="Tran B."/>
            <person name="Rogers Y.-H."/>
            <person name="Friedman R."/>
            <person name="Venter J.C."/>
        </authorList>
    </citation>
    <scope>NUCLEOTIDE SEQUENCE [LARGE SCALE GENOMIC DNA]</scope>
    <source>
        <strain evidence="2">ATCC BAA-591 / DSM 15170 / ISM</strain>
    </source>
</reference>
<gene>
    <name evidence="1" type="ORF">ISM_03605</name>
</gene>
<sequence>MNEDFIARAFDFVKEIYEIKFRELSKCMLKGRGKCFLDVAHSFSSGAIITAPWIFSLDTKRSSAPSWLFECDY</sequence>
<protein>
    <submittedName>
        <fullName evidence="1">Uncharacterized protein</fullName>
    </submittedName>
</protein>
<dbReference type="HOGENOM" id="CLU_2702516_0_0_5"/>
<evidence type="ECO:0000313" key="1">
    <source>
        <dbReference type="EMBL" id="EAP77344.1"/>
    </source>
</evidence>
<name>A3SJ13_ROSNI</name>
<evidence type="ECO:0000313" key="2">
    <source>
        <dbReference type="Proteomes" id="UP000005954"/>
    </source>
</evidence>
<accession>A3SJ13</accession>
<comment type="caution">
    <text evidence="1">The sequence shown here is derived from an EMBL/GenBank/DDBJ whole genome shotgun (WGS) entry which is preliminary data.</text>
</comment>
<proteinExistence type="predicted"/>
<dbReference type="AlphaFoldDB" id="A3SJ13"/>
<dbReference type="STRING" id="89187.ISM_03605"/>
<dbReference type="Proteomes" id="UP000005954">
    <property type="component" value="Unassembled WGS sequence"/>
</dbReference>
<keyword evidence="2" id="KW-1185">Reference proteome</keyword>
<dbReference type="EMBL" id="AALY01000001">
    <property type="protein sequence ID" value="EAP77344.1"/>
    <property type="molecule type" value="Genomic_DNA"/>
</dbReference>